<evidence type="ECO:0000313" key="3">
    <source>
        <dbReference type="Proteomes" id="UP001381693"/>
    </source>
</evidence>
<name>A0AAN8XCG7_HALRR</name>
<feature type="region of interest" description="Disordered" evidence="1">
    <location>
        <begin position="134"/>
        <end position="178"/>
    </location>
</feature>
<protein>
    <submittedName>
        <fullName evidence="2">Uncharacterized protein</fullName>
    </submittedName>
</protein>
<proteinExistence type="predicted"/>
<reference evidence="2 3" key="1">
    <citation type="submission" date="2023-11" db="EMBL/GenBank/DDBJ databases">
        <title>Halocaridina rubra genome assembly.</title>
        <authorList>
            <person name="Smith C."/>
        </authorList>
    </citation>
    <scope>NUCLEOTIDE SEQUENCE [LARGE SCALE GENOMIC DNA]</scope>
    <source>
        <strain evidence="2">EP-1</strain>
        <tissue evidence="2">Whole</tissue>
    </source>
</reference>
<sequence>MEGNGYYGESEQGYGDGWGTNSRRNVGMYSSESAYMQRGLYYGGTTGLTGYGGMGQSQRIASSVNAMMGYGYGDMEAPSSHQDTTDHSSMHSYDYSASTLGSQNSYPQRSDATATQKRVVSSFEENMALMQGGSYAGSSPYGRGASKKSSAPSDYTDSKTGGSLGSLGQKGSGTYKSVAPPDVGTFSYGYDSYSSQKRQTNVSDFEPRMFDETRYRIGSGMPSRGRGRGRGGRGKSFMLSLGFAVCGC</sequence>
<dbReference type="EMBL" id="JAXCGZ010004323">
    <property type="protein sequence ID" value="KAK7081945.1"/>
    <property type="molecule type" value="Genomic_DNA"/>
</dbReference>
<feature type="region of interest" description="Disordered" evidence="1">
    <location>
        <begin position="1"/>
        <end position="21"/>
    </location>
</feature>
<keyword evidence="3" id="KW-1185">Reference proteome</keyword>
<evidence type="ECO:0000313" key="2">
    <source>
        <dbReference type="EMBL" id="KAK7081945.1"/>
    </source>
</evidence>
<evidence type="ECO:0000256" key="1">
    <source>
        <dbReference type="SAM" id="MobiDB-lite"/>
    </source>
</evidence>
<dbReference type="Proteomes" id="UP001381693">
    <property type="component" value="Unassembled WGS sequence"/>
</dbReference>
<feature type="region of interest" description="Disordered" evidence="1">
    <location>
        <begin position="77"/>
        <end position="117"/>
    </location>
</feature>
<feature type="compositionally biased region" description="Polar residues" evidence="1">
    <location>
        <begin position="95"/>
        <end position="117"/>
    </location>
</feature>
<organism evidence="2 3">
    <name type="scientific">Halocaridina rubra</name>
    <name type="common">Hawaiian red shrimp</name>
    <dbReference type="NCBI Taxonomy" id="373956"/>
    <lineage>
        <taxon>Eukaryota</taxon>
        <taxon>Metazoa</taxon>
        <taxon>Ecdysozoa</taxon>
        <taxon>Arthropoda</taxon>
        <taxon>Crustacea</taxon>
        <taxon>Multicrustacea</taxon>
        <taxon>Malacostraca</taxon>
        <taxon>Eumalacostraca</taxon>
        <taxon>Eucarida</taxon>
        <taxon>Decapoda</taxon>
        <taxon>Pleocyemata</taxon>
        <taxon>Caridea</taxon>
        <taxon>Atyoidea</taxon>
        <taxon>Atyidae</taxon>
        <taxon>Halocaridina</taxon>
    </lineage>
</organism>
<gene>
    <name evidence="2" type="ORF">SK128_003289</name>
</gene>
<feature type="compositionally biased region" description="Gly residues" evidence="1">
    <location>
        <begin position="162"/>
        <end position="171"/>
    </location>
</feature>
<accession>A0AAN8XCG7</accession>
<comment type="caution">
    <text evidence="2">The sequence shown here is derived from an EMBL/GenBank/DDBJ whole genome shotgun (WGS) entry which is preliminary data.</text>
</comment>
<dbReference type="AlphaFoldDB" id="A0AAN8XCG7"/>